<dbReference type="GO" id="GO:0015408">
    <property type="term" value="F:ABC-type ferric iron transporter activity"/>
    <property type="evidence" value="ECO:0007669"/>
    <property type="project" value="InterPro"/>
</dbReference>
<dbReference type="AlphaFoldDB" id="A0A6J4TW54"/>
<dbReference type="PANTHER" id="PTHR42781:SF4">
    <property type="entry name" value="SPERMIDINE_PUTRESCINE IMPORT ATP-BINDING PROTEIN POTA"/>
    <property type="match status" value="1"/>
</dbReference>
<dbReference type="GO" id="GO:0005524">
    <property type="term" value="F:ATP binding"/>
    <property type="evidence" value="ECO:0007669"/>
    <property type="project" value="UniProtKB-KW"/>
</dbReference>
<keyword evidence="7" id="KW-0406">Ion transport</keyword>
<evidence type="ECO:0000256" key="6">
    <source>
        <dbReference type="ARBA" id="ARBA00023004"/>
    </source>
</evidence>
<evidence type="ECO:0000259" key="10">
    <source>
        <dbReference type="PROSITE" id="PS50893"/>
    </source>
</evidence>
<reference evidence="11" key="1">
    <citation type="submission" date="2020-02" db="EMBL/GenBank/DDBJ databases">
        <authorList>
            <person name="Meier V. D."/>
        </authorList>
    </citation>
    <scope>NUCLEOTIDE SEQUENCE</scope>
    <source>
        <strain evidence="11">AVDCRST_MAG59</strain>
    </source>
</reference>
<dbReference type="SUPFAM" id="SSF50331">
    <property type="entry name" value="MOP-like"/>
    <property type="match status" value="1"/>
</dbReference>
<dbReference type="InterPro" id="IPR050093">
    <property type="entry name" value="ABC_SmlMolc_Importer"/>
</dbReference>
<dbReference type="SUPFAM" id="SSF52540">
    <property type="entry name" value="P-loop containing nucleoside triphosphate hydrolases"/>
    <property type="match status" value="1"/>
</dbReference>
<accession>A0A6J4TW54</accession>
<dbReference type="InterPro" id="IPR003439">
    <property type="entry name" value="ABC_transporter-like_ATP-bd"/>
</dbReference>
<proteinExistence type="predicted"/>
<dbReference type="PROSITE" id="PS00211">
    <property type="entry name" value="ABC_TRANSPORTER_1"/>
    <property type="match status" value="1"/>
</dbReference>
<dbReference type="InterPro" id="IPR015853">
    <property type="entry name" value="ABC_transpr_FbpC"/>
</dbReference>
<keyword evidence="1" id="KW-0813">Transport</keyword>
<dbReference type="Pfam" id="PF08402">
    <property type="entry name" value="TOBE_2"/>
    <property type="match status" value="1"/>
</dbReference>
<dbReference type="SMART" id="SM00382">
    <property type="entry name" value="AAA"/>
    <property type="match status" value="1"/>
</dbReference>
<evidence type="ECO:0000256" key="5">
    <source>
        <dbReference type="ARBA" id="ARBA00022840"/>
    </source>
</evidence>
<feature type="domain" description="ABC transporter" evidence="10">
    <location>
        <begin position="35"/>
        <end position="271"/>
    </location>
</feature>
<keyword evidence="8" id="KW-0472">Membrane</keyword>
<dbReference type="Gene3D" id="3.40.50.300">
    <property type="entry name" value="P-loop containing nucleotide triphosphate hydrolases"/>
    <property type="match status" value="1"/>
</dbReference>
<feature type="region of interest" description="Disordered" evidence="9">
    <location>
        <begin position="1"/>
        <end position="24"/>
    </location>
</feature>
<name>A0A6J4TW54_9BACT</name>
<dbReference type="PANTHER" id="PTHR42781">
    <property type="entry name" value="SPERMIDINE/PUTRESCINE IMPORT ATP-BINDING PROTEIN POTA"/>
    <property type="match status" value="1"/>
</dbReference>
<dbReference type="InterPro" id="IPR003593">
    <property type="entry name" value="AAA+_ATPase"/>
</dbReference>
<sequence>MIRPLARSVPAAPTDRELGAAASHPDLSGEMPLALHCTGLFKRYGALAPVAGLDLDAHRGELLALLGPSGCGKTTTLRLIAGFEEPDSGRIEVGGRVVADLGPGRRRCDPPERRRVGMVFQDYALFPHLSVARNVSFGLPRGGRGESDRRVAAALSAVGMAGMGERMPDQLSGGQQQRVALARALAPNPDLILLDEPFSNLDAELRAAVREEVREILRGAGATAVLVTHDQEEALSLADRVAVMWGGAIVQAGPPEELYHRPVSRAVAAFVGDAQFLPGEANGRRVATVLGDLPVHGQATGAVEVMLRPEALRLAPAQGPASGNGRVLSRLFYGHDQLLTVRLDSGQTLRVRVGAYGGIRPDSRVVVGVRGAVLTFPR</sequence>
<dbReference type="GO" id="GO:0043190">
    <property type="term" value="C:ATP-binding cassette (ABC) transporter complex"/>
    <property type="evidence" value="ECO:0007669"/>
    <property type="project" value="InterPro"/>
</dbReference>
<dbReference type="CDD" id="cd03259">
    <property type="entry name" value="ABC_Carb_Solutes_like"/>
    <property type="match status" value="1"/>
</dbReference>
<dbReference type="Pfam" id="PF00005">
    <property type="entry name" value="ABC_tran"/>
    <property type="match status" value="1"/>
</dbReference>
<evidence type="ECO:0000256" key="4">
    <source>
        <dbReference type="ARBA" id="ARBA00022741"/>
    </source>
</evidence>
<evidence type="ECO:0000256" key="9">
    <source>
        <dbReference type="SAM" id="MobiDB-lite"/>
    </source>
</evidence>
<organism evidence="11">
    <name type="scientific">uncultured Thermomicrobiales bacterium</name>
    <dbReference type="NCBI Taxonomy" id="1645740"/>
    <lineage>
        <taxon>Bacteria</taxon>
        <taxon>Pseudomonadati</taxon>
        <taxon>Thermomicrobiota</taxon>
        <taxon>Thermomicrobia</taxon>
        <taxon>Thermomicrobiales</taxon>
        <taxon>environmental samples</taxon>
    </lineage>
</organism>
<dbReference type="InterPro" id="IPR017871">
    <property type="entry name" value="ABC_transporter-like_CS"/>
</dbReference>
<keyword evidence="6" id="KW-0408">Iron</keyword>
<keyword evidence="5 11" id="KW-0067">ATP-binding</keyword>
<evidence type="ECO:0000256" key="3">
    <source>
        <dbReference type="ARBA" id="ARBA00022496"/>
    </source>
</evidence>
<dbReference type="InterPro" id="IPR027417">
    <property type="entry name" value="P-loop_NTPase"/>
</dbReference>
<keyword evidence="2" id="KW-1003">Cell membrane</keyword>
<evidence type="ECO:0000256" key="7">
    <source>
        <dbReference type="ARBA" id="ARBA00023065"/>
    </source>
</evidence>
<dbReference type="FunFam" id="3.40.50.300:FF:000425">
    <property type="entry name" value="Probable ABC transporter, ATP-binding subunit"/>
    <property type="match status" value="1"/>
</dbReference>
<dbReference type="InterPro" id="IPR008995">
    <property type="entry name" value="Mo/tungstate-bd_C_term_dom"/>
</dbReference>
<protein>
    <submittedName>
        <fullName evidence="11">Molybdenum transport ATP-binding protein ModC</fullName>
    </submittedName>
</protein>
<evidence type="ECO:0000313" key="11">
    <source>
        <dbReference type="EMBL" id="CAA9533285.1"/>
    </source>
</evidence>
<dbReference type="PROSITE" id="PS50893">
    <property type="entry name" value="ABC_TRANSPORTER_2"/>
    <property type="match status" value="1"/>
</dbReference>
<keyword evidence="4" id="KW-0547">Nucleotide-binding</keyword>
<gene>
    <name evidence="11" type="ORF">AVDCRST_MAG59-50</name>
</gene>
<dbReference type="GO" id="GO:0015697">
    <property type="term" value="P:quaternary ammonium group transport"/>
    <property type="evidence" value="ECO:0007669"/>
    <property type="project" value="UniProtKB-ARBA"/>
</dbReference>
<dbReference type="EMBL" id="CADCWF010000002">
    <property type="protein sequence ID" value="CAA9533285.1"/>
    <property type="molecule type" value="Genomic_DNA"/>
</dbReference>
<dbReference type="InterPro" id="IPR013611">
    <property type="entry name" value="Transp-assoc_OB_typ2"/>
</dbReference>
<evidence type="ECO:0000256" key="2">
    <source>
        <dbReference type="ARBA" id="ARBA00022475"/>
    </source>
</evidence>
<evidence type="ECO:0000256" key="1">
    <source>
        <dbReference type="ARBA" id="ARBA00022448"/>
    </source>
</evidence>
<evidence type="ECO:0000256" key="8">
    <source>
        <dbReference type="ARBA" id="ARBA00023136"/>
    </source>
</evidence>
<dbReference type="GO" id="GO:0016887">
    <property type="term" value="F:ATP hydrolysis activity"/>
    <property type="evidence" value="ECO:0007669"/>
    <property type="project" value="InterPro"/>
</dbReference>
<keyword evidence="3" id="KW-0410">Iron transport</keyword>